<evidence type="ECO:0000313" key="6">
    <source>
        <dbReference type="Proteomes" id="UP000215305"/>
    </source>
</evidence>
<organism evidence="5 6">
    <name type="scientific">Aspergillus thermomutatus</name>
    <name type="common">Neosartorya pseudofischeri</name>
    <dbReference type="NCBI Taxonomy" id="41047"/>
    <lineage>
        <taxon>Eukaryota</taxon>
        <taxon>Fungi</taxon>
        <taxon>Dikarya</taxon>
        <taxon>Ascomycota</taxon>
        <taxon>Pezizomycotina</taxon>
        <taxon>Eurotiomycetes</taxon>
        <taxon>Eurotiomycetidae</taxon>
        <taxon>Eurotiales</taxon>
        <taxon>Aspergillaceae</taxon>
        <taxon>Aspergillus</taxon>
        <taxon>Aspergillus subgen. Fumigati</taxon>
    </lineage>
</organism>
<proteinExistence type="predicted"/>
<dbReference type="PANTHER" id="PTHR43765">
    <property type="entry name" value="2-DEHYDROPANTOATE 2-REDUCTASE-RELATED"/>
    <property type="match status" value="1"/>
</dbReference>
<dbReference type="RefSeq" id="XP_026612198.1">
    <property type="nucleotide sequence ID" value="XM_026757356.1"/>
</dbReference>
<reference evidence="5" key="1">
    <citation type="submission" date="2018-08" db="EMBL/GenBank/DDBJ databases">
        <title>Draft genome sequence of azole-resistant Aspergillus thermomutatus (Neosartorya pseudofischeri) strain HMR AF 39, isolated from a human nasal aspirate.</title>
        <authorList>
            <person name="Parent-Michaud M."/>
            <person name="Dufresne P.J."/>
            <person name="Fournier E."/>
            <person name="Martineau C."/>
            <person name="Moreira S."/>
            <person name="Perkins V."/>
            <person name="De Repentigny L."/>
            <person name="Dufresne S.F."/>
        </authorList>
    </citation>
    <scope>NUCLEOTIDE SEQUENCE [LARGE SCALE GENOMIC DNA]</scope>
    <source>
        <strain evidence="5">HMR AF 39</strain>
    </source>
</reference>
<dbReference type="OrthoDB" id="73846at2759"/>
<dbReference type="PANTHER" id="PTHR43765:SF2">
    <property type="entry name" value="2-DEHYDROPANTOATE 2-REDUCTASE"/>
    <property type="match status" value="1"/>
</dbReference>
<dbReference type="AlphaFoldDB" id="A0A397GDE5"/>
<accession>A0A397GDE5</accession>
<protein>
    <recommendedName>
        <fullName evidence="4">C2H2-type domain-containing protein</fullName>
    </recommendedName>
</protein>
<feature type="domain" description="C2H2-type" evidence="4">
    <location>
        <begin position="181"/>
        <end position="203"/>
    </location>
</feature>
<feature type="region of interest" description="Disordered" evidence="3">
    <location>
        <begin position="119"/>
        <end position="171"/>
    </location>
</feature>
<dbReference type="VEuPathDB" id="FungiDB:CDV56_103737"/>
<evidence type="ECO:0000256" key="2">
    <source>
        <dbReference type="ARBA" id="ARBA00023002"/>
    </source>
</evidence>
<gene>
    <name evidence="5" type="ORF">CDV56_103737</name>
</gene>
<dbReference type="InterPro" id="IPR013087">
    <property type="entry name" value="Znf_C2H2_type"/>
</dbReference>
<dbReference type="GO" id="GO:0005739">
    <property type="term" value="C:mitochondrion"/>
    <property type="evidence" value="ECO:0007669"/>
    <property type="project" value="TreeGrafter"/>
</dbReference>
<evidence type="ECO:0000256" key="1">
    <source>
        <dbReference type="ARBA" id="ARBA00022857"/>
    </source>
</evidence>
<dbReference type="Proteomes" id="UP000215305">
    <property type="component" value="Unassembled WGS sequence"/>
</dbReference>
<feature type="compositionally biased region" description="Basic residues" evidence="3">
    <location>
        <begin position="154"/>
        <end position="171"/>
    </location>
</feature>
<dbReference type="SUPFAM" id="SSF51735">
    <property type="entry name" value="NAD(P)-binding Rossmann-fold domains"/>
    <property type="match status" value="1"/>
</dbReference>
<dbReference type="InterPro" id="IPR013332">
    <property type="entry name" value="KPR_N"/>
</dbReference>
<evidence type="ECO:0000256" key="3">
    <source>
        <dbReference type="SAM" id="MobiDB-lite"/>
    </source>
</evidence>
<evidence type="ECO:0000313" key="5">
    <source>
        <dbReference type="EMBL" id="RHZ49045.1"/>
    </source>
</evidence>
<dbReference type="Pfam" id="PF02558">
    <property type="entry name" value="ApbA"/>
    <property type="match status" value="1"/>
</dbReference>
<keyword evidence="2" id="KW-0560">Oxidoreductase</keyword>
<comment type="caution">
    <text evidence="5">The sequence shown here is derived from an EMBL/GenBank/DDBJ whole genome shotgun (WGS) entry which is preliminary data.</text>
</comment>
<evidence type="ECO:0000259" key="4">
    <source>
        <dbReference type="PROSITE" id="PS00028"/>
    </source>
</evidence>
<dbReference type="InterPro" id="IPR050838">
    <property type="entry name" value="Ketopantoate_reductase"/>
</dbReference>
<feature type="region of interest" description="Disordered" evidence="3">
    <location>
        <begin position="370"/>
        <end position="395"/>
    </location>
</feature>
<sequence>MSHNDFTEVDDADAFHNSWWRAMSRCHAPQLPTSGGRGLPRRKSQYILQCSGNQSTLPIFVPNTRAANPMERWRESPPEDEPASISAILEALNCAPGKQFNPVYSDSVNTEDADCNLRQYRAPPSTTNGESSASSRALLDSNRSRSSSREFKVRKGRTASGRARKATRRGRTQHTDHRKFCCTFCCDKFKTKYDWAQHEKSLHLNLEEWQCAPHGTSCLFGTDRKESLRLLQCAGPVTVTPESGQIVPYDGYELELYRKGNWYSVASEPEGFEEVNAEIQQLIVSVKATQTVAALRPLKHRLSRDSTILFLQNGCGMLDDLNDNLFPNPETRPSYITGVVSHGVTLTRPFCVTHTGFAAMSLGLVPHAHPRPDTSHASCNPLARIPPEHPPHLAAPQCNRLVPSP</sequence>
<dbReference type="STRING" id="41047.A0A397GDE5"/>
<name>A0A397GDE5_ASPTH</name>
<dbReference type="PROSITE" id="PS00028">
    <property type="entry name" value="ZINC_FINGER_C2H2_1"/>
    <property type="match status" value="1"/>
</dbReference>
<dbReference type="GeneID" id="38125711"/>
<dbReference type="Gene3D" id="3.40.50.720">
    <property type="entry name" value="NAD(P)-binding Rossmann-like Domain"/>
    <property type="match status" value="1"/>
</dbReference>
<dbReference type="InterPro" id="IPR036291">
    <property type="entry name" value="NAD(P)-bd_dom_sf"/>
</dbReference>
<keyword evidence="6" id="KW-1185">Reference proteome</keyword>
<dbReference type="GO" id="GO:0008677">
    <property type="term" value="F:2-dehydropantoate 2-reductase activity"/>
    <property type="evidence" value="ECO:0007669"/>
    <property type="project" value="TreeGrafter"/>
</dbReference>
<dbReference type="EMBL" id="NKHU02000186">
    <property type="protein sequence ID" value="RHZ49045.1"/>
    <property type="molecule type" value="Genomic_DNA"/>
</dbReference>
<feature type="compositionally biased region" description="Low complexity" evidence="3">
    <location>
        <begin position="131"/>
        <end position="145"/>
    </location>
</feature>
<keyword evidence="1" id="KW-0521">NADP</keyword>
<dbReference type="GO" id="GO:0050661">
    <property type="term" value="F:NADP binding"/>
    <property type="evidence" value="ECO:0007669"/>
    <property type="project" value="TreeGrafter"/>
</dbReference>